<dbReference type="Pfam" id="PF00994">
    <property type="entry name" value="MoCF_biosynth"/>
    <property type="match status" value="1"/>
</dbReference>
<dbReference type="Gene3D" id="3.40.980.10">
    <property type="entry name" value="MoaB/Mog-like domain"/>
    <property type="match status" value="1"/>
</dbReference>
<dbReference type="Pfam" id="PF24102">
    <property type="entry name" value="FLAD1_M"/>
    <property type="match status" value="1"/>
</dbReference>
<proteinExistence type="predicted"/>
<dbReference type="SMART" id="SM00852">
    <property type="entry name" value="MoCF_biosynth"/>
    <property type="match status" value="1"/>
</dbReference>
<dbReference type="PANTHER" id="PTHR13939">
    <property type="entry name" value="NICOTINAMIDE-NUCLEOTIDE AMIDOHYDROLASE PNCC"/>
    <property type="match status" value="1"/>
</dbReference>
<dbReference type="AlphaFoldDB" id="A0A2N3PMN9"/>
<dbReference type="OrthoDB" id="9801454at2"/>
<dbReference type="InterPro" id="IPR050101">
    <property type="entry name" value="CinA"/>
</dbReference>
<dbReference type="InterPro" id="IPR056596">
    <property type="entry name" value="FLAD1_M"/>
</dbReference>
<dbReference type="InterPro" id="IPR001453">
    <property type="entry name" value="MoaB/Mog_dom"/>
</dbReference>
<keyword evidence="3" id="KW-1185">Reference proteome</keyword>
<gene>
    <name evidence="2" type="ORF">CWS72_25640</name>
</gene>
<feature type="domain" description="MoaB/Mog" evidence="1">
    <location>
        <begin position="8"/>
        <end position="169"/>
    </location>
</feature>
<reference evidence="3" key="1">
    <citation type="submission" date="2017-12" db="EMBL/GenBank/DDBJ databases">
        <title>Draft genome sequence of Telmatospirillum siberiense 26-4b1T, an acidotolerant peatland alphaproteobacterium potentially involved in sulfur cycling.</title>
        <authorList>
            <person name="Hausmann B."/>
            <person name="Pjevac P."/>
            <person name="Schreck K."/>
            <person name="Herbold C.W."/>
            <person name="Daims H."/>
            <person name="Wagner M."/>
            <person name="Pester M."/>
            <person name="Loy A."/>
        </authorList>
    </citation>
    <scope>NUCLEOTIDE SEQUENCE [LARGE SCALE GENOMIC DNA]</scope>
    <source>
        <strain evidence="3">26-4b1</strain>
    </source>
</reference>
<dbReference type="SUPFAM" id="SSF53218">
    <property type="entry name" value="Molybdenum cofactor biosynthesis proteins"/>
    <property type="match status" value="1"/>
</dbReference>
<dbReference type="RefSeq" id="WP_101253512.1">
    <property type="nucleotide sequence ID" value="NZ_PIUM01000048.1"/>
</dbReference>
<dbReference type="CDD" id="cd00885">
    <property type="entry name" value="cinA"/>
    <property type="match status" value="1"/>
</dbReference>
<accession>A0A2N3PMN9</accession>
<name>A0A2N3PMN9_9PROT</name>
<evidence type="ECO:0000313" key="2">
    <source>
        <dbReference type="EMBL" id="PKU21652.1"/>
    </source>
</evidence>
<organism evidence="2 3">
    <name type="scientific">Telmatospirillum siberiense</name>
    <dbReference type="NCBI Taxonomy" id="382514"/>
    <lineage>
        <taxon>Bacteria</taxon>
        <taxon>Pseudomonadati</taxon>
        <taxon>Pseudomonadota</taxon>
        <taxon>Alphaproteobacteria</taxon>
        <taxon>Rhodospirillales</taxon>
        <taxon>Rhodospirillaceae</taxon>
        <taxon>Telmatospirillum</taxon>
    </lineage>
</organism>
<protein>
    <submittedName>
        <fullName evidence="2">Competence/damage-inducible protein A</fullName>
    </submittedName>
</protein>
<comment type="caution">
    <text evidence="2">The sequence shown here is derived from an EMBL/GenBank/DDBJ whole genome shotgun (WGS) entry which is preliminary data.</text>
</comment>
<evidence type="ECO:0000259" key="1">
    <source>
        <dbReference type="SMART" id="SM00852"/>
    </source>
</evidence>
<dbReference type="PANTHER" id="PTHR13939:SF0">
    <property type="entry name" value="NMN AMIDOHYDROLASE-LIKE PROTEIN YFAY"/>
    <property type="match status" value="1"/>
</dbReference>
<dbReference type="Proteomes" id="UP000233293">
    <property type="component" value="Unassembled WGS sequence"/>
</dbReference>
<dbReference type="EMBL" id="PIUM01000048">
    <property type="protein sequence ID" value="PKU21652.1"/>
    <property type="molecule type" value="Genomic_DNA"/>
</dbReference>
<sequence>MVEEVTAALVIIGNEVLSGRTQDANLQYIALGLNEAGVRLKEVRVVADDEAAIIKTVNELRAANTYVFTTGGIGPTHDDITAECIAKAFGVALKRDPRAVECLLRQIKPENLNEARLRMANIPDGGELIDNPVSHAPGFRVDNVFVMAGVPKIMQAMFDGIRGSLKGGAKMVSKSVTIHAGEGVIADGLRQLQERRPDVEIGSYPFNREGRYGTVIVTRGTDPAVVERVSHEVALMAQGLGAGIEEESQPPR</sequence>
<dbReference type="InterPro" id="IPR036425">
    <property type="entry name" value="MoaB/Mog-like_dom_sf"/>
</dbReference>
<evidence type="ECO:0000313" key="3">
    <source>
        <dbReference type="Proteomes" id="UP000233293"/>
    </source>
</evidence>